<dbReference type="Pfam" id="PF13401">
    <property type="entry name" value="AAA_22"/>
    <property type="match status" value="1"/>
</dbReference>
<sequence length="853" mass="91667">MTPHPAAPVGGAAFDPNHLSDRGLHQPTALGLRAAPNPLLGRAADLGAIEDLVRSSRVTTVLGPGGTGKTRVANALGTRLAPEMPVVLVELASVRSDPEDAEAARVEVEAAISAVLGVGETARDTGVLRPRRTSDARDRLRDALSARAILLILDNCEHLVDAVAEVVADLIGTCDRLTVLTTSRSPLEITAETVYPLPPLAIDDAGSPATELFAARARAVRPSIRLDGPTVARLCRTLDGLPLAIELAAARARTLSVEEIETRLADRFTLLRSGDRSSPARHRTLHAVIEWSWNLLDEPQRIALRRLCRFPSGFTSAAAELVASADGVDDVAAAVEGLVTQSLLTVLEDETGTRYRMLETVREFGEEQLTAAGEQAVVMTRMARWAREFGVSTMETYIEADQAAGMLAMITESDNLIAVLRWACDTGDPDTVYQVFPVLGVAWMVRGAHMDLISWAARLLAIPPGPPGPKPTGDLQMASHVLLAGHLMYIQDDGMRSVARIRTRARRLLRSGVELNALSQFFGAILCARPTIGAVGRVLIAGSRSADRRVRCQALFLRANIRENAGDYPGSMRDALRGIEYLTDTDIWGGAMAAQHLGQLHAQAGEYSTAARHYRKAAENLLLLRAYDESVELRSYLAQALIGSGDLSAARRELELAAGYLDPGQGPDDPVLRPNPRRAAIHGGWAELALAEGDVDTGLRRARSVLPLMQWHSPESVTPGPGALPAACFAFGAHVLHGRTGEVPDLATEIIAEVQQRLSQFQDLPQLGVAACVMGSYLLQRDPESEPGLALFAAAPRVRARQDVVSVLWARHRDLHESRVGADRIDAAVAAANQLSRHATAVRLLALFDELAT</sequence>
<dbReference type="SUPFAM" id="SSF52540">
    <property type="entry name" value="P-loop containing nucleoside triphosphate hydrolases"/>
    <property type="match status" value="1"/>
</dbReference>
<accession>A0A3M2L042</accession>
<organism evidence="3 4">
    <name type="scientific">Nocardia stercoris</name>
    <dbReference type="NCBI Taxonomy" id="2483361"/>
    <lineage>
        <taxon>Bacteria</taxon>
        <taxon>Bacillati</taxon>
        <taxon>Actinomycetota</taxon>
        <taxon>Actinomycetes</taxon>
        <taxon>Mycobacteriales</taxon>
        <taxon>Nocardiaceae</taxon>
        <taxon>Nocardia</taxon>
    </lineage>
</organism>
<feature type="region of interest" description="Disordered" evidence="1">
    <location>
        <begin position="1"/>
        <end position="22"/>
    </location>
</feature>
<comment type="caution">
    <text evidence="3">The sequence shown here is derived from an EMBL/GenBank/DDBJ whole genome shotgun (WGS) entry which is preliminary data.</text>
</comment>
<evidence type="ECO:0000259" key="2">
    <source>
        <dbReference type="SMART" id="SM00382"/>
    </source>
</evidence>
<evidence type="ECO:0000256" key="1">
    <source>
        <dbReference type="SAM" id="MobiDB-lite"/>
    </source>
</evidence>
<evidence type="ECO:0000313" key="4">
    <source>
        <dbReference type="Proteomes" id="UP000279275"/>
    </source>
</evidence>
<dbReference type="PRINTS" id="PR00364">
    <property type="entry name" value="DISEASERSIST"/>
</dbReference>
<keyword evidence="4" id="KW-1185">Reference proteome</keyword>
<dbReference type="PANTHER" id="PTHR47691">
    <property type="entry name" value="REGULATOR-RELATED"/>
    <property type="match status" value="1"/>
</dbReference>
<dbReference type="Gene3D" id="1.25.40.10">
    <property type="entry name" value="Tetratricopeptide repeat domain"/>
    <property type="match status" value="1"/>
</dbReference>
<dbReference type="AlphaFoldDB" id="A0A3M2L042"/>
<dbReference type="InterPro" id="IPR011990">
    <property type="entry name" value="TPR-like_helical_dom_sf"/>
</dbReference>
<name>A0A3M2L042_9NOCA</name>
<dbReference type="Gene3D" id="3.40.50.300">
    <property type="entry name" value="P-loop containing nucleotide triphosphate hydrolases"/>
    <property type="match status" value="1"/>
</dbReference>
<dbReference type="SMART" id="SM00382">
    <property type="entry name" value="AAA"/>
    <property type="match status" value="1"/>
</dbReference>
<dbReference type="GO" id="GO:0016887">
    <property type="term" value="F:ATP hydrolysis activity"/>
    <property type="evidence" value="ECO:0007669"/>
    <property type="project" value="InterPro"/>
</dbReference>
<protein>
    <submittedName>
        <fullName evidence="3">Transcriptional regulator</fullName>
    </submittedName>
</protein>
<dbReference type="InterPro" id="IPR058852">
    <property type="entry name" value="HTH_77"/>
</dbReference>
<reference evidence="3 4" key="1">
    <citation type="submission" date="2018-10" db="EMBL/GenBank/DDBJ databases">
        <title>Isolation from cow dung.</title>
        <authorList>
            <person name="Ling L."/>
        </authorList>
    </citation>
    <scope>NUCLEOTIDE SEQUENCE [LARGE SCALE GENOMIC DNA]</scope>
    <source>
        <strain evidence="3 4">NEAU-LL90</strain>
    </source>
</reference>
<dbReference type="InterPro" id="IPR027417">
    <property type="entry name" value="P-loop_NTPase"/>
</dbReference>
<dbReference type="OrthoDB" id="9812579at2"/>
<gene>
    <name evidence="3" type="ORF">EBN03_19820</name>
</gene>
<dbReference type="Proteomes" id="UP000279275">
    <property type="component" value="Unassembled WGS sequence"/>
</dbReference>
<dbReference type="InterPro" id="IPR049945">
    <property type="entry name" value="AAA_22"/>
</dbReference>
<proteinExistence type="predicted"/>
<dbReference type="EMBL" id="RFFH01000008">
    <property type="protein sequence ID" value="RMI31042.1"/>
    <property type="molecule type" value="Genomic_DNA"/>
</dbReference>
<dbReference type="PANTHER" id="PTHR47691:SF3">
    <property type="entry name" value="HTH-TYPE TRANSCRIPTIONAL REGULATOR RV0890C-RELATED"/>
    <property type="match status" value="1"/>
</dbReference>
<evidence type="ECO:0000313" key="3">
    <source>
        <dbReference type="EMBL" id="RMI31042.1"/>
    </source>
</evidence>
<dbReference type="SUPFAM" id="SSF48452">
    <property type="entry name" value="TPR-like"/>
    <property type="match status" value="1"/>
</dbReference>
<dbReference type="InterPro" id="IPR003593">
    <property type="entry name" value="AAA+_ATPase"/>
</dbReference>
<dbReference type="Pfam" id="PF25872">
    <property type="entry name" value="HTH_77"/>
    <property type="match status" value="1"/>
</dbReference>
<feature type="domain" description="AAA+ ATPase" evidence="2">
    <location>
        <begin position="55"/>
        <end position="200"/>
    </location>
</feature>